<dbReference type="Pfam" id="PF03073">
    <property type="entry name" value="TspO_MBR"/>
    <property type="match status" value="1"/>
</dbReference>
<dbReference type="Proteomes" id="UP000823868">
    <property type="component" value="Unassembled WGS sequence"/>
</dbReference>
<evidence type="ECO:0000256" key="2">
    <source>
        <dbReference type="ARBA" id="ARBA00007524"/>
    </source>
</evidence>
<reference evidence="7" key="1">
    <citation type="journal article" date="2021" name="PeerJ">
        <title>Extensive microbial diversity within the chicken gut microbiome revealed by metagenomics and culture.</title>
        <authorList>
            <person name="Gilroy R."/>
            <person name="Ravi A."/>
            <person name="Getino M."/>
            <person name="Pursley I."/>
            <person name="Horton D.L."/>
            <person name="Alikhan N.F."/>
            <person name="Baker D."/>
            <person name="Gharbi K."/>
            <person name="Hall N."/>
            <person name="Watson M."/>
            <person name="Adriaenssens E.M."/>
            <person name="Foster-Nyarko E."/>
            <person name="Jarju S."/>
            <person name="Secka A."/>
            <person name="Antonio M."/>
            <person name="Oren A."/>
            <person name="Chaudhuri R.R."/>
            <person name="La Ragione R."/>
            <person name="Hildebrand F."/>
            <person name="Pallen M.J."/>
        </authorList>
    </citation>
    <scope>NUCLEOTIDE SEQUENCE</scope>
    <source>
        <strain evidence="7">ChiBcec16_6824</strain>
    </source>
</reference>
<dbReference type="PANTHER" id="PTHR10057">
    <property type="entry name" value="PERIPHERAL-TYPE BENZODIAZEPINE RECEPTOR"/>
    <property type="match status" value="1"/>
</dbReference>
<feature type="transmembrane region" description="Helical" evidence="6">
    <location>
        <begin position="101"/>
        <end position="121"/>
    </location>
</feature>
<dbReference type="EMBL" id="DXDX01000030">
    <property type="protein sequence ID" value="HIY20531.1"/>
    <property type="molecule type" value="Genomic_DNA"/>
</dbReference>
<dbReference type="Gene3D" id="1.20.1260.100">
    <property type="entry name" value="TspO/MBR protein"/>
    <property type="match status" value="1"/>
</dbReference>
<comment type="caution">
    <text evidence="7">The sequence shown here is derived from an EMBL/GenBank/DDBJ whole genome shotgun (WGS) entry which is preliminary data.</text>
</comment>
<protein>
    <submittedName>
        <fullName evidence="7">Tryptophan-rich sensory protein</fullName>
    </submittedName>
</protein>
<feature type="transmembrane region" description="Helical" evidence="6">
    <location>
        <begin position="45"/>
        <end position="65"/>
    </location>
</feature>
<dbReference type="FunFam" id="1.20.1260.100:FF:000001">
    <property type="entry name" value="translocator protein 2"/>
    <property type="match status" value="1"/>
</dbReference>
<dbReference type="PIRSF" id="PIRSF005859">
    <property type="entry name" value="PBR"/>
    <property type="match status" value="1"/>
</dbReference>
<sequence length="154" mass="17076">MKKWPYITFPLVALAVGFLSSFLSREGMTTVYPTLQKSALTPPDWVFPVVWAVLYVLMGVGLALVVNKGGAGVPPAFRLWVLQLAANFSWTLLFFGAGAHLAALVCLGVLWLLVLGMILAFARVSRPAAWLQVPYLLWLTFAAYLNYMVWILNK</sequence>
<comment type="similarity">
    <text evidence="2">Belongs to the TspO/BZRP family.</text>
</comment>
<dbReference type="InterPro" id="IPR038330">
    <property type="entry name" value="TspO/MBR-related_sf"/>
</dbReference>
<keyword evidence="5 6" id="KW-0472">Membrane</keyword>
<keyword evidence="4 6" id="KW-1133">Transmembrane helix</keyword>
<dbReference type="InterPro" id="IPR004307">
    <property type="entry name" value="TspO_MBR"/>
</dbReference>
<evidence type="ECO:0000256" key="5">
    <source>
        <dbReference type="ARBA" id="ARBA00023136"/>
    </source>
</evidence>
<reference evidence="7" key="2">
    <citation type="submission" date="2021-04" db="EMBL/GenBank/DDBJ databases">
        <authorList>
            <person name="Gilroy R."/>
        </authorList>
    </citation>
    <scope>NUCLEOTIDE SEQUENCE</scope>
    <source>
        <strain evidence="7">ChiBcec16_6824</strain>
    </source>
</reference>
<evidence type="ECO:0000256" key="6">
    <source>
        <dbReference type="SAM" id="Phobius"/>
    </source>
</evidence>
<feature type="transmembrane region" description="Helical" evidence="6">
    <location>
        <begin position="77"/>
        <end position="95"/>
    </location>
</feature>
<gene>
    <name evidence="7" type="ORF">H9841_01345</name>
</gene>
<dbReference type="GO" id="GO:0016020">
    <property type="term" value="C:membrane"/>
    <property type="evidence" value="ECO:0007669"/>
    <property type="project" value="UniProtKB-SubCell"/>
</dbReference>
<organism evidence="7 8">
    <name type="scientific">Candidatus Flavonifractor merdigallinarum</name>
    <dbReference type="NCBI Taxonomy" id="2838589"/>
    <lineage>
        <taxon>Bacteria</taxon>
        <taxon>Bacillati</taxon>
        <taxon>Bacillota</taxon>
        <taxon>Clostridia</taxon>
        <taxon>Eubacteriales</taxon>
        <taxon>Oscillospiraceae</taxon>
        <taxon>Flavonifractor</taxon>
    </lineage>
</organism>
<accession>A0A9D1Y9X8</accession>
<evidence type="ECO:0000313" key="7">
    <source>
        <dbReference type="EMBL" id="HIY20531.1"/>
    </source>
</evidence>
<evidence type="ECO:0000313" key="8">
    <source>
        <dbReference type="Proteomes" id="UP000823868"/>
    </source>
</evidence>
<evidence type="ECO:0000256" key="3">
    <source>
        <dbReference type="ARBA" id="ARBA00022692"/>
    </source>
</evidence>
<feature type="transmembrane region" description="Helical" evidence="6">
    <location>
        <begin position="7"/>
        <end position="25"/>
    </location>
</feature>
<dbReference type="AlphaFoldDB" id="A0A9D1Y9X8"/>
<feature type="transmembrane region" description="Helical" evidence="6">
    <location>
        <begin position="133"/>
        <end position="152"/>
    </location>
</feature>
<evidence type="ECO:0000256" key="1">
    <source>
        <dbReference type="ARBA" id="ARBA00004141"/>
    </source>
</evidence>
<dbReference type="PANTHER" id="PTHR10057:SF0">
    <property type="entry name" value="TRANSLOCATOR PROTEIN"/>
    <property type="match status" value="1"/>
</dbReference>
<dbReference type="GO" id="GO:0033013">
    <property type="term" value="P:tetrapyrrole metabolic process"/>
    <property type="evidence" value="ECO:0007669"/>
    <property type="project" value="UniProtKB-ARBA"/>
</dbReference>
<comment type="subcellular location">
    <subcellularLocation>
        <location evidence="1">Membrane</location>
        <topology evidence="1">Multi-pass membrane protein</topology>
    </subcellularLocation>
</comment>
<name>A0A9D1Y9X8_9FIRM</name>
<proteinExistence type="inferred from homology"/>
<keyword evidence="3 6" id="KW-0812">Transmembrane</keyword>
<evidence type="ECO:0000256" key="4">
    <source>
        <dbReference type="ARBA" id="ARBA00022989"/>
    </source>
</evidence>
<dbReference type="CDD" id="cd15904">
    <property type="entry name" value="TSPO_MBR"/>
    <property type="match status" value="1"/>
</dbReference>